<gene>
    <name evidence="1" type="ORF">BACCOPRO_00621</name>
</gene>
<comment type="caution">
    <text evidence="1">The sequence shown here is derived from an EMBL/GenBank/DDBJ whole genome shotgun (WGS) entry which is preliminary data.</text>
</comment>
<evidence type="ECO:0000313" key="1">
    <source>
        <dbReference type="EMBL" id="EEF75138.1"/>
    </source>
</evidence>
<dbReference type="AlphaFoldDB" id="S0F4Q4"/>
<keyword evidence="2" id="KW-1185">Reference proteome</keyword>
<dbReference type="STRING" id="547042.BACCOPRO_00621"/>
<dbReference type="Proteomes" id="UP000014073">
    <property type="component" value="Unassembled WGS sequence"/>
</dbReference>
<dbReference type="HOGENOM" id="CLU_177812_2_0_10"/>
<name>S0F4Q4_9BACT</name>
<reference evidence="1 2" key="1">
    <citation type="submission" date="2008-12" db="EMBL/GenBank/DDBJ databases">
        <authorList>
            <person name="Fulton L."/>
            <person name="Clifton S."/>
            <person name="Fulton B."/>
            <person name="Xu J."/>
            <person name="Minx P."/>
            <person name="Pepin K.H."/>
            <person name="Johnson M."/>
            <person name="Bhonagiri V."/>
            <person name="Nash W.E."/>
            <person name="Mardis E.R."/>
            <person name="Wilson R.K."/>
        </authorList>
    </citation>
    <scope>NUCLEOTIDE SEQUENCE [LARGE SCALE GENOMIC DNA]</scope>
    <source>
        <strain evidence="1 2">DSM 18228</strain>
    </source>
</reference>
<dbReference type="eggNOG" id="ENOG503362U">
    <property type="taxonomic scope" value="Bacteria"/>
</dbReference>
<organism evidence="1 2">
    <name type="scientific">Phocaeicola coprophilus DSM 18228 = JCM 13818</name>
    <dbReference type="NCBI Taxonomy" id="547042"/>
    <lineage>
        <taxon>Bacteria</taxon>
        <taxon>Pseudomonadati</taxon>
        <taxon>Bacteroidota</taxon>
        <taxon>Bacteroidia</taxon>
        <taxon>Bacteroidales</taxon>
        <taxon>Bacteroidaceae</taxon>
        <taxon>Phocaeicola</taxon>
    </lineage>
</organism>
<sequence>MKSFQICRLPGKEKTYICSMIPPRIEQSTKEERRAFVMEAWKCLHDCESCGKCRVLKGKDAETLYADYIEGERTYMDVTLDIRNNNYGR</sequence>
<dbReference type="EMBL" id="ACBW01000042">
    <property type="protein sequence ID" value="EEF75138.1"/>
    <property type="molecule type" value="Genomic_DNA"/>
</dbReference>
<proteinExistence type="predicted"/>
<accession>S0F4Q4</accession>
<evidence type="ECO:0000313" key="2">
    <source>
        <dbReference type="Proteomes" id="UP000014073"/>
    </source>
</evidence>
<protein>
    <submittedName>
        <fullName evidence="1">Uncharacterized protein</fullName>
    </submittedName>
</protein>